<feature type="compositionally biased region" description="Basic and acidic residues" evidence="6">
    <location>
        <begin position="209"/>
        <end position="263"/>
    </location>
</feature>
<dbReference type="STRING" id="1675527.AIOL_000387"/>
<evidence type="ECO:0000256" key="6">
    <source>
        <dbReference type="SAM" id="MobiDB-lite"/>
    </source>
</evidence>
<comment type="caution">
    <text evidence="8">The sequence shown here is derived from an EMBL/GenBank/DDBJ whole genome shotgun (WGS) entry which is preliminary data.</text>
</comment>
<dbReference type="Gene3D" id="3.40.50.1980">
    <property type="entry name" value="Nitrogenase molybdenum iron protein domain"/>
    <property type="match status" value="3"/>
</dbReference>
<dbReference type="PATRIC" id="fig|1675527.3.peg.436"/>
<evidence type="ECO:0000256" key="5">
    <source>
        <dbReference type="ARBA" id="ARBA00022906"/>
    </source>
</evidence>
<dbReference type="SUPFAM" id="SSF53807">
    <property type="entry name" value="Helical backbone' metal receptor"/>
    <property type="match status" value="1"/>
</dbReference>
<keyword evidence="5" id="KW-0406">Ion transport</keyword>
<dbReference type="GO" id="GO:0006829">
    <property type="term" value="P:zinc ion transport"/>
    <property type="evidence" value="ECO:0007669"/>
    <property type="project" value="UniProtKB-KW"/>
</dbReference>
<evidence type="ECO:0000256" key="3">
    <source>
        <dbReference type="ARBA" id="ARBA00022448"/>
    </source>
</evidence>
<evidence type="ECO:0000256" key="7">
    <source>
        <dbReference type="SAM" id="SignalP"/>
    </source>
</evidence>
<gene>
    <name evidence="8" type="ORF">AIOL_000387</name>
</gene>
<evidence type="ECO:0000256" key="4">
    <source>
        <dbReference type="ARBA" id="ARBA00022729"/>
    </source>
</evidence>
<dbReference type="Pfam" id="PF01297">
    <property type="entry name" value="ZnuA"/>
    <property type="match status" value="1"/>
</dbReference>
<evidence type="ECO:0000256" key="1">
    <source>
        <dbReference type="ARBA" id="ARBA00011028"/>
    </source>
</evidence>
<dbReference type="EMBL" id="LFTY01000001">
    <property type="protein sequence ID" value="KMW60234.1"/>
    <property type="molecule type" value="Genomic_DNA"/>
</dbReference>
<dbReference type="AlphaFoldDB" id="A0A0J9EEX4"/>
<protein>
    <recommendedName>
        <fullName evidence="2">High-affinity zinc uptake system protein ZnuA</fullName>
    </recommendedName>
</protein>
<dbReference type="GO" id="GO:0046872">
    <property type="term" value="F:metal ion binding"/>
    <property type="evidence" value="ECO:0007669"/>
    <property type="project" value="InterPro"/>
</dbReference>
<dbReference type="InterPro" id="IPR006127">
    <property type="entry name" value="ZnuA-like"/>
</dbReference>
<dbReference type="PANTHER" id="PTHR42953:SF3">
    <property type="entry name" value="HIGH-AFFINITY ZINC UPTAKE SYSTEM PROTEIN ZNUA"/>
    <property type="match status" value="1"/>
</dbReference>
<evidence type="ECO:0000256" key="2">
    <source>
        <dbReference type="ARBA" id="ARBA00015915"/>
    </source>
</evidence>
<dbReference type="OrthoDB" id="7346865at2"/>
<dbReference type="InterPro" id="IPR050492">
    <property type="entry name" value="Bact_metal-bind_prot9"/>
</dbReference>
<feature type="region of interest" description="Disordered" evidence="6">
    <location>
        <begin position="123"/>
        <end position="264"/>
    </location>
</feature>
<reference evidence="8 9" key="1">
    <citation type="submission" date="2015-06" db="EMBL/GenBank/DDBJ databases">
        <title>Draft genome sequence of an Alphaproteobacteria species associated to the Mediterranean sponge Oscarella lobularis.</title>
        <authorList>
            <person name="Jourda C."/>
            <person name="Santini S."/>
            <person name="Claverie J.-M."/>
        </authorList>
    </citation>
    <scope>NUCLEOTIDE SEQUENCE [LARGE SCALE GENOMIC DNA]</scope>
    <source>
        <strain evidence="8">IGS</strain>
    </source>
</reference>
<keyword evidence="9" id="KW-1185">Reference proteome</keyword>
<accession>A0A0J9EEX4</accession>
<dbReference type="Proteomes" id="UP000037178">
    <property type="component" value="Unassembled WGS sequence"/>
</dbReference>
<feature type="chain" id="PRO_5005318495" description="High-affinity zinc uptake system protein ZnuA" evidence="7">
    <location>
        <begin position="22"/>
        <end position="427"/>
    </location>
</feature>
<name>A0A0J9EEX4_9RHOB</name>
<comment type="similarity">
    <text evidence="1">Belongs to the bacterial solute-binding protein 9 family.</text>
</comment>
<proteinExistence type="inferred from homology"/>
<feature type="compositionally biased region" description="Basic and acidic residues" evidence="6">
    <location>
        <begin position="134"/>
        <end position="202"/>
    </location>
</feature>
<organism evidence="8 9">
    <name type="scientific">Candidatus Rhodobacter oscarellae</name>
    <dbReference type="NCBI Taxonomy" id="1675527"/>
    <lineage>
        <taxon>Bacteria</taxon>
        <taxon>Pseudomonadati</taxon>
        <taxon>Pseudomonadota</taxon>
        <taxon>Alphaproteobacteria</taxon>
        <taxon>Rhodobacterales</taxon>
        <taxon>Rhodobacter group</taxon>
        <taxon>Rhodobacter</taxon>
    </lineage>
</organism>
<keyword evidence="4 7" id="KW-0732">Signal</keyword>
<evidence type="ECO:0000313" key="9">
    <source>
        <dbReference type="Proteomes" id="UP000037178"/>
    </source>
</evidence>
<dbReference type="PANTHER" id="PTHR42953">
    <property type="entry name" value="HIGH-AFFINITY ZINC UPTAKE SYSTEM PROTEIN ZNUA-RELATED"/>
    <property type="match status" value="1"/>
</dbReference>
<dbReference type="RefSeq" id="WP_049641337.1">
    <property type="nucleotide sequence ID" value="NZ_LFTY01000001.1"/>
</dbReference>
<keyword evidence="3" id="KW-0813">Transport</keyword>
<keyword evidence="5" id="KW-0862">Zinc</keyword>
<keyword evidence="5" id="KW-0864">Zinc transport</keyword>
<feature type="signal peptide" evidence="7">
    <location>
        <begin position="1"/>
        <end position="21"/>
    </location>
</feature>
<evidence type="ECO:0000313" key="8">
    <source>
        <dbReference type="EMBL" id="KMW60234.1"/>
    </source>
</evidence>
<sequence>MSIKLLPATMTATLLGSTAMADVPSVAVDIAPVHSLVARVMQGVGEPDLIVPAGASPHEFSLRPSQAGALQGADLVFWMGEGLTPWMEDALETLAGDAAVTTLLEIDETSLLEFREGALFEAHDHDDHGDDGDHDGHDDHDDHDGHDDHDDHDGHDDHDDHAEDEHDDHDDHAEDEHHDHDGHAEDKHDDHDDHAEDKHGDHDEDEHAEDAHGDEDHAAGDHHDEHHEHDDQEAHDDHDDHGDDHDDHGDDHAGHDHGAHDPHAWLSTGNASAWLNVIAAQLSAADPDNAGAYFANAAAGRAEIEALEGEINAMLDPVRGKSFVVFHDAYQYFETSFDFPASGVISLGDASDPSPARIAEIQGRVKEEGIDCVLAEPQYNPGMVAVVLDGTQAKTGVLDPLGSDLEPGADMYPQLLRNLAGALSGCL</sequence>